<dbReference type="CDD" id="cd00037">
    <property type="entry name" value="CLECT"/>
    <property type="match status" value="1"/>
</dbReference>
<dbReference type="EMBL" id="NEDP02005267">
    <property type="protein sequence ID" value="OWF42468.1"/>
    <property type="molecule type" value="Genomic_DNA"/>
</dbReference>
<evidence type="ECO:0000313" key="5">
    <source>
        <dbReference type="Proteomes" id="UP000242188"/>
    </source>
</evidence>
<dbReference type="SUPFAM" id="SSF56436">
    <property type="entry name" value="C-type lectin-like"/>
    <property type="match status" value="1"/>
</dbReference>
<proteinExistence type="predicted"/>
<name>A0A210Q155_MIZYE</name>
<feature type="transmembrane region" description="Helical" evidence="1">
    <location>
        <begin position="48"/>
        <end position="71"/>
    </location>
</feature>
<dbReference type="Pfam" id="PF00059">
    <property type="entry name" value="Lectin_C"/>
    <property type="match status" value="1"/>
</dbReference>
<comment type="caution">
    <text evidence="4">The sequence shown here is derived from an EMBL/GenBank/DDBJ whole genome shotgun (WGS) entry which is preliminary data.</text>
</comment>
<feature type="signal peptide" evidence="2">
    <location>
        <begin position="1"/>
        <end position="24"/>
    </location>
</feature>
<evidence type="ECO:0000256" key="1">
    <source>
        <dbReference type="SAM" id="Phobius"/>
    </source>
</evidence>
<dbReference type="InterPro" id="IPR016186">
    <property type="entry name" value="C-type_lectin-like/link_sf"/>
</dbReference>
<dbReference type="InterPro" id="IPR016187">
    <property type="entry name" value="CTDL_fold"/>
</dbReference>
<keyword evidence="5" id="KW-1185">Reference proteome</keyword>
<accession>A0A210Q155</accession>
<sequence length="255" mass="28981">MMDRVCTLSMWLPVILTGLHTAAAEFFRIDPFRQVIDFSTYYVTLSNASASTISCALLCVLTFGQCPYYIYDARTSACYGRKDSIVYNNAPGQLIVMMNKMVEVENRLKEFKSCVIEKSGFLVGTSSCVHIGKSTMIFSLAEAYCTSNWFGGRIFEPRSDTYRLPMLEAGFNDNGNNFWIGLGYKPSDHVYRWNSDGQEALYTDWCISPCYDSPQQPDHPESEFCASIGYFKSVAFGWWDRDCGSKHRPMCEIFV</sequence>
<keyword evidence="2" id="KW-0732">Signal</keyword>
<feature type="domain" description="C-type lectin" evidence="3">
    <location>
        <begin position="124"/>
        <end position="252"/>
    </location>
</feature>
<dbReference type="InterPro" id="IPR001304">
    <property type="entry name" value="C-type_lectin-like"/>
</dbReference>
<evidence type="ECO:0000256" key="2">
    <source>
        <dbReference type="SAM" id="SignalP"/>
    </source>
</evidence>
<keyword evidence="1" id="KW-1133">Transmembrane helix</keyword>
<dbReference type="PROSITE" id="PS50041">
    <property type="entry name" value="C_TYPE_LECTIN_2"/>
    <property type="match status" value="1"/>
</dbReference>
<dbReference type="Gene3D" id="3.10.100.10">
    <property type="entry name" value="Mannose-Binding Protein A, subunit A"/>
    <property type="match status" value="1"/>
</dbReference>
<feature type="chain" id="PRO_5013392673" description="C-type lectin domain-containing protein" evidence="2">
    <location>
        <begin position="25"/>
        <end position="255"/>
    </location>
</feature>
<evidence type="ECO:0000259" key="3">
    <source>
        <dbReference type="PROSITE" id="PS50041"/>
    </source>
</evidence>
<dbReference type="OrthoDB" id="337038at2759"/>
<organism evidence="4 5">
    <name type="scientific">Mizuhopecten yessoensis</name>
    <name type="common">Japanese scallop</name>
    <name type="synonym">Patinopecten yessoensis</name>
    <dbReference type="NCBI Taxonomy" id="6573"/>
    <lineage>
        <taxon>Eukaryota</taxon>
        <taxon>Metazoa</taxon>
        <taxon>Spiralia</taxon>
        <taxon>Lophotrochozoa</taxon>
        <taxon>Mollusca</taxon>
        <taxon>Bivalvia</taxon>
        <taxon>Autobranchia</taxon>
        <taxon>Pteriomorphia</taxon>
        <taxon>Pectinida</taxon>
        <taxon>Pectinoidea</taxon>
        <taxon>Pectinidae</taxon>
        <taxon>Mizuhopecten</taxon>
    </lineage>
</organism>
<dbReference type="Proteomes" id="UP000242188">
    <property type="component" value="Unassembled WGS sequence"/>
</dbReference>
<keyword evidence="1" id="KW-0472">Membrane</keyword>
<gene>
    <name evidence="4" type="ORF">KP79_PYT22292</name>
</gene>
<protein>
    <recommendedName>
        <fullName evidence="3">C-type lectin domain-containing protein</fullName>
    </recommendedName>
</protein>
<reference evidence="4 5" key="1">
    <citation type="journal article" date="2017" name="Nat. Ecol. Evol.">
        <title>Scallop genome provides insights into evolution of bilaterian karyotype and development.</title>
        <authorList>
            <person name="Wang S."/>
            <person name="Zhang J."/>
            <person name="Jiao W."/>
            <person name="Li J."/>
            <person name="Xun X."/>
            <person name="Sun Y."/>
            <person name="Guo X."/>
            <person name="Huan P."/>
            <person name="Dong B."/>
            <person name="Zhang L."/>
            <person name="Hu X."/>
            <person name="Sun X."/>
            <person name="Wang J."/>
            <person name="Zhao C."/>
            <person name="Wang Y."/>
            <person name="Wang D."/>
            <person name="Huang X."/>
            <person name="Wang R."/>
            <person name="Lv J."/>
            <person name="Li Y."/>
            <person name="Zhang Z."/>
            <person name="Liu B."/>
            <person name="Lu W."/>
            <person name="Hui Y."/>
            <person name="Liang J."/>
            <person name="Zhou Z."/>
            <person name="Hou R."/>
            <person name="Li X."/>
            <person name="Liu Y."/>
            <person name="Li H."/>
            <person name="Ning X."/>
            <person name="Lin Y."/>
            <person name="Zhao L."/>
            <person name="Xing Q."/>
            <person name="Dou J."/>
            <person name="Li Y."/>
            <person name="Mao J."/>
            <person name="Guo H."/>
            <person name="Dou H."/>
            <person name="Li T."/>
            <person name="Mu C."/>
            <person name="Jiang W."/>
            <person name="Fu Q."/>
            <person name="Fu X."/>
            <person name="Miao Y."/>
            <person name="Liu J."/>
            <person name="Yu Q."/>
            <person name="Li R."/>
            <person name="Liao H."/>
            <person name="Li X."/>
            <person name="Kong Y."/>
            <person name="Jiang Z."/>
            <person name="Chourrout D."/>
            <person name="Li R."/>
            <person name="Bao Z."/>
        </authorList>
    </citation>
    <scope>NUCLEOTIDE SEQUENCE [LARGE SCALE GENOMIC DNA]</scope>
    <source>
        <strain evidence="4 5">PY_sf001</strain>
    </source>
</reference>
<keyword evidence="1" id="KW-0812">Transmembrane</keyword>
<evidence type="ECO:0000313" key="4">
    <source>
        <dbReference type="EMBL" id="OWF42468.1"/>
    </source>
</evidence>
<dbReference type="AlphaFoldDB" id="A0A210Q155"/>